<evidence type="ECO:0000259" key="3">
    <source>
        <dbReference type="PROSITE" id="PS51371"/>
    </source>
</evidence>
<dbReference type="Gene3D" id="3.10.580.10">
    <property type="entry name" value="CBS-domain"/>
    <property type="match status" value="1"/>
</dbReference>
<accession>A0A934N5K8</accession>
<organism evidence="4 5">
    <name type="scientific">Candidatus Nephthysia bennettiae</name>
    <dbReference type="NCBI Taxonomy" id="3127016"/>
    <lineage>
        <taxon>Bacteria</taxon>
        <taxon>Bacillati</taxon>
        <taxon>Candidatus Dormiibacterota</taxon>
        <taxon>Candidatus Dormibacteria</taxon>
        <taxon>Candidatus Dormibacterales</taxon>
        <taxon>Candidatus Dormibacteraceae</taxon>
        <taxon>Candidatus Nephthysia</taxon>
    </lineage>
</organism>
<comment type="caution">
    <text evidence="4">The sequence shown here is derived from an EMBL/GenBank/DDBJ whole genome shotgun (WGS) entry which is preliminary data.</text>
</comment>
<dbReference type="Proteomes" id="UP000612893">
    <property type="component" value="Unassembled WGS sequence"/>
</dbReference>
<dbReference type="SMART" id="SM00116">
    <property type="entry name" value="CBS"/>
    <property type="match status" value="2"/>
</dbReference>
<dbReference type="InterPro" id="IPR046342">
    <property type="entry name" value="CBS_dom_sf"/>
</dbReference>
<gene>
    <name evidence="4" type="ORF">JF922_01355</name>
</gene>
<name>A0A934N5K8_9BACT</name>
<sequence length="130" mass="14219">MRVSDAMSRELNRAGPETTIADAASLMSQRGVGSTLVCRGDRLLGIFTERDILRAVSHDASAMGDSLEHWMTRKPLTVAPDTDLDEALRIMVEGHFRHLPVQEGGQLVGMLSMRDVSRVSLEQDQTAGLT</sequence>
<dbReference type="PANTHER" id="PTHR43080:SF2">
    <property type="entry name" value="CBS DOMAIN-CONTAINING PROTEIN"/>
    <property type="match status" value="1"/>
</dbReference>
<dbReference type="Pfam" id="PF00571">
    <property type="entry name" value="CBS"/>
    <property type="match status" value="2"/>
</dbReference>
<dbReference type="CDD" id="cd04623">
    <property type="entry name" value="CBS_pair_bac_euk"/>
    <property type="match status" value="1"/>
</dbReference>
<dbReference type="PANTHER" id="PTHR43080">
    <property type="entry name" value="CBS DOMAIN-CONTAINING PROTEIN CBSX3, MITOCHONDRIAL"/>
    <property type="match status" value="1"/>
</dbReference>
<feature type="domain" description="CBS" evidence="3">
    <location>
        <begin position="7"/>
        <end position="63"/>
    </location>
</feature>
<evidence type="ECO:0000313" key="4">
    <source>
        <dbReference type="EMBL" id="MBJ7596721.1"/>
    </source>
</evidence>
<protein>
    <submittedName>
        <fullName evidence="4">CBS domain-containing protein</fullName>
    </submittedName>
</protein>
<evidence type="ECO:0000313" key="5">
    <source>
        <dbReference type="Proteomes" id="UP000612893"/>
    </source>
</evidence>
<dbReference type="EMBL" id="JAEKNR010000020">
    <property type="protein sequence ID" value="MBJ7596721.1"/>
    <property type="molecule type" value="Genomic_DNA"/>
</dbReference>
<evidence type="ECO:0000256" key="1">
    <source>
        <dbReference type="ARBA" id="ARBA00023122"/>
    </source>
</evidence>
<dbReference type="AlphaFoldDB" id="A0A934N5K8"/>
<dbReference type="SUPFAM" id="SSF54631">
    <property type="entry name" value="CBS-domain pair"/>
    <property type="match status" value="1"/>
</dbReference>
<proteinExistence type="predicted"/>
<dbReference type="InterPro" id="IPR000644">
    <property type="entry name" value="CBS_dom"/>
</dbReference>
<keyword evidence="1 2" id="KW-0129">CBS domain</keyword>
<evidence type="ECO:0000256" key="2">
    <source>
        <dbReference type="PROSITE-ProRule" id="PRU00703"/>
    </source>
</evidence>
<feature type="domain" description="CBS" evidence="3">
    <location>
        <begin position="71"/>
        <end position="126"/>
    </location>
</feature>
<dbReference type="InterPro" id="IPR051257">
    <property type="entry name" value="Diverse_CBS-Domain"/>
</dbReference>
<keyword evidence="5" id="KW-1185">Reference proteome</keyword>
<reference evidence="4" key="1">
    <citation type="submission" date="2020-10" db="EMBL/GenBank/DDBJ databases">
        <title>Ca. Dormibacterota MAGs.</title>
        <authorList>
            <person name="Montgomery K."/>
        </authorList>
    </citation>
    <scope>NUCLEOTIDE SEQUENCE [LARGE SCALE GENOMIC DNA]</scope>
    <source>
        <strain evidence="4">SC8812_S17_10</strain>
    </source>
</reference>
<dbReference type="InterPro" id="IPR044725">
    <property type="entry name" value="CBSX3_CBS_dom"/>
</dbReference>
<dbReference type="RefSeq" id="WP_338198549.1">
    <property type="nucleotide sequence ID" value="NZ_JAEKNR010000020.1"/>
</dbReference>
<dbReference type="PROSITE" id="PS51371">
    <property type="entry name" value="CBS"/>
    <property type="match status" value="2"/>
</dbReference>